<evidence type="ECO:0000313" key="3">
    <source>
        <dbReference type="Proteomes" id="UP000319335"/>
    </source>
</evidence>
<proteinExistence type="predicted"/>
<keyword evidence="1" id="KW-0812">Transmembrane</keyword>
<protein>
    <submittedName>
        <fullName evidence="2">Uncharacterized protein</fullName>
    </submittedName>
</protein>
<reference evidence="2 3" key="1">
    <citation type="submission" date="2019-06" db="EMBL/GenBank/DDBJ databases">
        <title>Draft genome sequence of Methanolobus vulcani B1d.</title>
        <authorList>
            <person name="Creighbaum A.J."/>
            <person name="Ticak T."/>
            <person name="Hariraju D."/>
            <person name="Arivett B.A."/>
            <person name="Ferguson D.J.Jr."/>
        </authorList>
    </citation>
    <scope>NUCLEOTIDE SEQUENCE [LARGE SCALE GENOMIC DNA]</scope>
    <source>
        <strain evidence="2 3">B1d</strain>
    </source>
</reference>
<keyword evidence="1" id="KW-1133">Transmembrane helix</keyword>
<dbReference type="RefSeq" id="WP_154808368.1">
    <property type="nucleotide sequence ID" value="NZ_VIAQ01000006.1"/>
</dbReference>
<feature type="transmembrane region" description="Helical" evidence="1">
    <location>
        <begin position="60"/>
        <end position="79"/>
    </location>
</feature>
<dbReference type="AlphaFoldDB" id="A0A7Z8KQJ3"/>
<dbReference type="Proteomes" id="UP000319335">
    <property type="component" value="Unassembled WGS sequence"/>
</dbReference>
<evidence type="ECO:0000256" key="1">
    <source>
        <dbReference type="SAM" id="Phobius"/>
    </source>
</evidence>
<evidence type="ECO:0000313" key="2">
    <source>
        <dbReference type="EMBL" id="TQD28264.1"/>
    </source>
</evidence>
<feature type="transmembrane region" description="Helical" evidence="1">
    <location>
        <begin position="12"/>
        <end position="40"/>
    </location>
</feature>
<sequence length="244" mass="27730">MDLKELWKSHPIITILLIPVIIFIASFLLVVIYALLVLFVAVGSSQSEPIFTHFDPANEYLAVTSSVVLLLATIIYVAFTARIARETSENVRVTKEVLQDAQKERRIKYISSQLEQLYYPLLEVMDKYKEINFLRDGVAAGSSEIESTSIPGYSFETKTDFTGIEGADEFTEIVDFSEFLRKRYLFRPENTGKKHFETFVFDGHCTLNITSPKSYGVCRRVKSAIQEDIESLENELNELVSTGE</sequence>
<comment type="caution">
    <text evidence="2">The sequence shown here is derived from an EMBL/GenBank/DDBJ whole genome shotgun (WGS) entry which is preliminary data.</text>
</comment>
<keyword evidence="3" id="KW-1185">Reference proteome</keyword>
<accession>A0A7Z8KQJ3</accession>
<gene>
    <name evidence="2" type="ORF">FKV42_00915</name>
</gene>
<dbReference type="EMBL" id="VIAQ01000006">
    <property type="protein sequence ID" value="TQD28264.1"/>
    <property type="molecule type" value="Genomic_DNA"/>
</dbReference>
<name>A0A7Z8KQJ3_9EURY</name>
<organism evidence="2 3">
    <name type="scientific">Methanolobus vulcani</name>
    <dbReference type="NCBI Taxonomy" id="38026"/>
    <lineage>
        <taxon>Archaea</taxon>
        <taxon>Methanobacteriati</taxon>
        <taxon>Methanobacteriota</taxon>
        <taxon>Stenosarchaea group</taxon>
        <taxon>Methanomicrobia</taxon>
        <taxon>Methanosarcinales</taxon>
        <taxon>Methanosarcinaceae</taxon>
        <taxon>Methanolobus</taxon>
    </lineage>
</organism>
<keyword evidence="1" id="KW-0472">Membrane</keyword>